<evidence type="ECO:0000256" key="7">
    <source>
        <dbReference type="ARBA" id="ARBA00023002"/>
    </source>
</evidence>
<keyword evidence="4" id="KW-0285">Flavoprotein</keyword>
<dbReference type="Gene3D" id="3.50.50.60">
    <property type="entry name" value="FAD/NAD(P)-binding domain"/>
    <property type="match status" value="1"/>
</dbReference>
<evidence type="ECO:0000256" key="6">
    <source>
        <dbReference type="ARBA" id="ARBA00022857"/>
    </source>
</evidence>
<keyword evidence="6" id="KW-0521">NADP</keyword>
<dbReference type="InterPro" id="IPR055275">
    <property type="entry name" value="Ferredox_Rdtase"/>
</dbReference>
<evidence type="ECO:0000256" key="8">
    <source>
        <dbReference type="ARBA" id="ARBA00047776"/>
    </source>
</evidence>
<comment type="caution">
    <text evidence="10">The sequence shown here is derived from an EMBL/GenBank/DDBJ whole genome shotgun (WGS) entry which is preliminary data.</text>
</comment>
<gene>
    <name evidence="10" type="ORF">GCM10022402_05990</name>
</gene>
<evidence type="ECO:0000313" key="11">
    <source>
        <dbReference type="Proteomes" id="UP001500908"/>
    </source>
</evidence>
<evidence type="ECO:0000313" key="10">
    <source>
        <dbReference type="EMBL" id="GAA3728095.1"/>
    </source>
</evidence>
<evidence type="ECO:0000256" key="4">
    <source>
        <dbReference type="ARBA" id="ARBA00022630"/>
    </source>
</evidence>
<comment type="similarity">
    <text evidence="2">Belongs to the ferredoxin--NADP reductase type 1 family.</text>
</comment>
<dbReference type="SUPFAM" id="SSF51971">
    <property type="entry name" value="Nucleotide-binding domain"/>
    <property type="match status" value="1"/>
</dbReference>
<reference evidence="11" key="1">
    <citation type="journal article" date="2019" name="Int. J. Syst. Evol. Microbiol.">
        <title>The Global Catalogue of Microorganisms (GCM) 10K type strain sequencing project: providing services to taxonomists for standard genome sequencing and annotation.</title>
        <authorList>
            <consortium name="The Broad Institute Genomics Platform"/>
            <consortium name="The Broad Institute Genome Sequencing Center for Infectious Disease"/>
            <person name="Wu L."/>
            <person name="Ma J."/>
        </authorList>
    </citation>
    <scope>NUCLEOTIDE SEQUENCE [LARGE SCALE GENOMIC DNA]</scope>
    <source>
        <strain evidence="11">JCM 17137</strain>
    </source>
</reference>
<dbReference type="Proteomes" id="UP001500908">
    <property type="component" value="Unassembled WGS sequence"/>
</dbReference>
<dbReference type="PANTHER" id="PTHR48467:SF1">
    <property type="entry name" value="GLUTAMATE SYNTHASE 1 [NADH], CHLOROPLASTIC-LIKE"/>
    <property type="match status" value="1"/>
</dbReference>
<keyword evidence="7" id="KW-0560">Oxidoreductase</keyword>
<protein>
    <recommendedName>
        <fullName evidence="3">ferredoxin--NADP(+) reductase</fullName>
        <ecNumber evidence="3">1.18.1.2</ecNumber>
    </recommendedName>
</protein>
<evidence type="ECO:0000256" key="1">
    <source>
        <dbReference type="ARBA" id="ARBA00001974"/>
    </source>
</evidence>
<dbReference type="PRINTS" id="PR00419">
    <property type="entry name" value="ADXRDTASE"/>
</dbReference>
<comment type="catalytic activity">
    <reaction evidence="8">
        <text>2 reduced [2Fe-2S]-[ferredoxin] + NADP(+) + H(+) = 2 oxidized [2Fe-2S]-[ferredoxin] + NADPH</text>
        <dbReference type="Rhea" id="RHEA:20125"/>
        <dbReference type="Rhea" id="RHEA-COMP:10000"/>
        <dbReference type="Rhea" id="RHEA-COMP:10001"/>
        <dbReference type="ChEBI" id="CHEBI:15378"/>
        <dbReference type="ChEBI" id="CHEBI:33737"/>
        <dbReference type="ChEBI" id="CHEBI:33738"/>
        <dbReference type="ChEBI" id="CHEBI:57783"/>
        <dbReference type="ChEBI" id="CHEBI:58349"/>
        <dbReference type="EC" id="1.18.1.2"/>
    </reaction>
</comment>
<dbReference type="Pfam" id="PF07992">
    <property type="entry name" value="Pyr_redox_2"/>
    <property type="match status" value="1"/>
</dbReference>
<evidence type="ECO:0000256" key="3">
    <source>
        <dbReference type="ARBA" id="ARBA00013223"/>
    </source>
</evidence>
<feature type="domain" description="FAD/NAD(P)-binding" evidence="9">
    <location>
        <begin position="8"/>
        <end position="171"/>
    </location>
</feature>
<organism evidence="10 11">
    <name type="scientific">Salinactinospora qingdaonensis</name>
    <dbReference type="NCBI Taxonomy" id="702744"/>
    <lineage>
        <taxon>Bacteria</taxon>
        <taxon>Bacillati</taxon>
        <taxon>Actinomycetota</taxon>
        <taxon>Actinomycetes</taxon>
        <taxon>Streptosporangiales</taxon>
        <taxon>Nocardiopsidaceae</taxon>
        <taxon>Salinactinospora</taxon>
    </lineage>
</organism>
<dbReference type="EMBL" id="BAABDD010000002">
    <property type="protein sequence ID" value="GAA3728095.1"/>
    <property type="molecule type" value="Genomic_DNA"/>
</dbReference>
<dbReference type="PIRSF" id="PIRSF000362">
    <property type="entry name" value="FNR"/>
    <property type="match status" value="1"/>
</dbReference>
<dbReference type="RefSeq" id="WP_344966999.1">
    <property type="nucleotide sequence ID" value="NZ_BAABDD010000002.1"/>
</dbReference>
<dbReference type="InterPro" id="IPR021163">
    <property type="entry name" value="Ferredox_Rdtase_adrenod"/>
</dbReference>
<dbReference type="PANTHER" id="PTHR48467">
    <property type="entry name" value="GLUTAMATE SYNTHASE 1 [NADH], CHLOROPLASTIC-LIKE"/>
    <property type="match status" value="1"/>
</dbReference>
<comment type="cofactor">
    <cofactor evidence="1">
        <name>FAD</name>
        <dbReference type="ChEBI" id="CHEBI:57692"/>
    </cofactor>
</comment>
<keyword evidence="11" id="KW-1185">Reference proteome</keyword>
<evidence type="ECO:0000259" key="9">
    <source>
        <dbReference type="Pfam" id="PF07992"/>
    </source>
</evidence>
<dbReference type="Gene3D" id="3.40.50.720">
    <property type="entry name" value="NAD(P)-binding Rossmann-like Domain"/>
    <property type="match status" value="1"/>
</dbReference>
<name>A0ABP7F4J4_9ACTN</name>
<dbReference type="InterPro" id="IPR023753">
    <property type="entry name" value="FAD/NAD-binding_dom"/>
</dbReference>
<dbReference type="EC" id="1.18.1.2" evidence="3"/>
<accession>A0ABP7F4J4</accession>
<dbReference type="InterPro" id="IPR036188">
    <property type="entry name" value="FAD/NAD-bd_sf"/>
</dbReference>
<proteinExistence type="inferred from homology"/>
<keyword evidence="5" id="KW-0274">FAD</keyword>
<sequence>MNFSDPLRIAVIGSGPAGIYAADALTRQSQEPVAVDILDRLPTPYGLVRYGVAPDHTSIKGVARALRRVLEEPQVRFIGGVEFGTHVTREELARSYDAVIYATGAAVDRRLGVAGEDLPGSVAATDFVNWYCGHPDSAVERFLLDSEEVAVVGAGNVALDVVRILAKSADELRGTDIPQPMLEVLAASKVRRIHLLCRRGPAHAKFSANELREIGKLDNADVVVRPEDVDIDLNSEAMLRAARAARTNVATLGEWAQRRPQGRPRSIDLRFWVRPSALLGEERVAGLRIEGTTLDEAQRVVGTGEYETLPVGMVFRSIGYASVPLAGVPFDPETRTVPQAEGRVLDTTGAVVTGDYVAGWLKRGPSGVIGTNKSDAAATVRSLLADAPALRGGRADATAEPIEDVLTSVGATFTTYTDWLSIERAETELAADLGRGERVKLHSWQELYSAIGSAAAAGEEAPGQPPQ</sequence>
<evidence type="ECO:0000256" key="5">
    <source>
        <dbReference type="ARBA" id="ARBA00022827"/>
    </source>
</evidence>
<evidence type="ECO:0000256" key="2">
    <source>
        <dbReference type="ARBA" id="ARBA00008312"/>
    </source>
</evidence>